<gene>
    <name evidence="2" type="ORF">CEE36_08120</name>
</gene>
<feature type="domain" description="Water stress and hypersensitive response" evidence="1">
    <location>
        <begin position="30"/>
        <end position="146"/>
    </location>
</feature>
<comment type="caution">
    <text evidence="2">The sequence shown here is derived from an EMBL/GenBank/DDBJ whole genome shotgun (WGS) entry which is preliminary data.</text>
</comment>
<dbReference type="EMBL" id="NJBO01000013">
    <property type="protein sequence ID" value="TKJ41409.1"/>
    <property type="molecule type" value="Genomic_DNA"/>
</dbReference>
<reference evidence="2 3" key="1">
    <citation type="submission" date="2017-06" db="EMBL/GenBank/DDBJ databases">
        <title>Novel microbial phyla capable of carbon fixation and sulfur reduction in deep-sea sediments.</title>
        <authorList>
            <person name="Huang J."/>
            <person name="Baker B."/>
            <person name="Wang Y."/>
        </authorList>
    </citation>
    <scope>NUCLEOTIDE SEQUENCE [LARGE SCALE GENOMIC DNA]</scope>
    <source>
        <strain evidence="2">B3_TA06</strain>
    </source>
</reference>
<name>A0A532V2P8_UNCT6</name>
<evidence type="ECO:0000259" key="1">
    <source>
        <dbReference type="SMART" id="SM00769"/>
    </source>
</evidence>
<accession>A0A532V2P8</accession>
<dbReference type="Gene3D" id="2.60.40.1820">
    <property type="match status" value="1"/>
</dbReference>
<evidence type="ECO:0000313" key="2">
    <source>
        <dbReference type="EMBL" id="TKJ41409.1"/>
    </source>
</evidence>
<sequence>MRKILPAVFLAAMLPGCFIFRRAQLQKCEFRLAGTSIKEITLSYLRIAINIDVTNPNRIDVVLDRMRFDLYVNDEHVANGVSNLKTRIPSGESVKISPVITIDYAQVGAAIISTIKNLGARYKIVGTVYFDTPFGTVSFPVTIVER</sequence>
<dbReference type="GO" id="GO:0009269">
    <property type="term" value="P:response to desiccation"/>
    <property type="evidence" value="ECO:0007669"/>
    <property type="project" value="InterPro"/>
</dbReference>
<dbReference type="Pfam" id="PF03168">
    <property type="entry name" value="LEA_2"/>
    <property type="match status" value="1"/>
</dbReference>
<protein>
    <recommendedName>
        <fullName evidence="1">Water stress and hypersensitive response domain-containing protein</fullName>
    </recommendedName>
</protein>
<dbReference type="SMART" id="SM00769">
    <property type="entry name" value="WHy"/>
    <property type="match status" value="1"/>
</dbReference>
<dbReference type="Proteomes" id="UP000317778">
    <property type="component" value="Unassembled WGS sequence"/>
</dbReference>
<proteinExistence type="predicted"/>
<dbReference type="AlphaFoldDB" id="A0A532V2P8"/>
<dbReference type="SUPFAM" id="SSF117070">
    <property type="entry name" value="LEA14-like"/>
    <property type="match status" value="1"/>
</dbReference>
<dbReference type="InterPro" id="IPR013990">
    <property type="entry name" value="WHy-dom"/>
</dbReference>
<dbReference type="InterPro" id="IPR004864">
    <property type="entry name" value="LEA_2"/>
</dbReference>
<organism evidence="2 3">
    <name type="scientific">candidate division TA06 bacterium B3_TA06</name>
    <dbReference type="NCBI Taxonomy" id="2012487"/>
    <lineage>
        <taxon>Bacteria</taxon>
        <taxon>Bacteria division TA06</taxon>
    </lineage>
</organism>
<evidence type="ECO:0000313" key="3">
    <source>
        <dbReference type="Proteomes" id="UP000317778"/>
    </source>
</evidence>